<comment type="caution">
    <text evidence="2">The sequence shown here is derived from an EMBL/GenBank/DDBJ whole genome shotgun (WGS) entry which is preliminary data.</text>
</comment>
<sequence>MIIESIIIYDYINQRIKKFNFDPRTNIFVSELNTVGKSSLIKSIYHCLGYSIKIWPSNWNINNMVFQLEVTNGDRKHLITRHKNLFYIDDRKEILTEKEYSMWLQNFLNIHIKIKDKKSKLLSDVYASEILLPFYVDQDKSWNGFVYSKSSDSFARYNNTVKNVFDFYFEIANKTLIDLAIEKSRIEMELSDTHKKRDALHLLENEHSAFSKPVNVINIIDKDKINISQTNNYLQMVNSLNKSVADIDNDIIDLETKINEISREITELNKLNKSYNKKFNEIKYACIYCNSKLTHEQSLTRLKIRNNQYEIVEQLDNNKRLKEEYKYNKEEKIFKKINY</sequence>
<organism evidence="2">
    <name type="scientific">Bacillus mycoides</name>
    <dbReference type="NCBI Taxonomy" id="1405"/>
    <lineage>
        <taxon>Bacteria</taxon>
        <taxon>Bacillati</taxon>
        <taxon>Bacillota</taxon>
        <taxon>Bacilli</taxon>
        <taxon>Bacillales</taxon>
        <taxon>Bacillaceae</taxon>
        <taxon>Bacillus</taxon>
        <taxon>Bacillus cereus group</taxon>
    </lineage>
</organism>
<reference evidence="2" key="1">
    <citation type="journal article" date="2012" name="Genome Res.">
        <title>Genomic characterization of the Bacillus cereus sensu lato species: Backdrop to the evolution of Bacillus anthracis.</title>
        <authorList>
            <person name="Zwick M.E."/>
            <person name="Joseph S.J."/>
            <person name="Didelot X."/>
            <person name="Chen P.E."/>
            <person name="Bishop-Lilly K.A."/>
            <person name="Stewart A.C."/>
            <person name="Willner K."/>
            <person name="Nolan N."/>
            <person name="Lentz S."/>
            <person name="Thomason M.K."/>
            <person name="Sozhamannan S."/>
            <person name="Mateczun A.J."/>
            <person name="Du L."/>
            <person name="Read T.D."/>
        </authorList>
    </citation>
    <scope>NUCLEOTIDE SEQUENCE [LARGE SCALE GENOMIC DNA]</scope>
    <source>
        <strain evidence="2">AH603</strain>
    </source>
</reference>
<dbReference type="AlphaFoldDB" id="C2XU55"/>
<dbReference type="Proteomes" id="UP000001753">
    <property type="component" value="Chromosome"/>
</dbReference>
<dbReference type="EMBL" id="ACMP01000068">
    <property type="protein sequence ID" value="EEL70772.1"/>
    <property type="molecule type" value="Genomic_DNA"/>
</dbReference>
<proteinExistence type="predicted"/>
<evidence type="ECO:0000256" key="1">
    <source>
        <dbReference type="SAM" id="Coils"/>
    </source>
</evidence>
<gene>
    <name evidence="2" type="ORF">bcere0026_22260</name>
</gene>
<dbReference type="RefSeq" id="WP_002065412.1">
    <property type="nucleotide sequence ID" value="NZ_CM000737.1"/>
</dbReference>
<dbReference type="HOGENOM" id="CLU_035208_0_0_9"/>
<accession>C2XU55</accession>
<protein>
    <submittedName>
        <fullName evidence="2">Hypothetical cytosolic protein</fullName>
    </submittedName>
</protein>
<keyword evidence="1" id="KW-0175">Coiled coil</keyword>
<name>C2XU55_BACMY</name>
<feature type="coiled-coil region" evidence="1">
    <location>
        <begin position="244"/>
        <end position="278"/>
    </location>
</feature>
<evidence type="ECO:0000313" key="2">
    <source>
        <dbReference type="EMBL" id="EEL70772.1"/>
    </source>
</evidence>